<keyword evidence="8" id="KW-1185">Reference proteome</keyword>
<dbReference type="InterPro" id="IPR003728">
    <property type="entry name" value="Ribosome_maturation_RimP"/>
</dbReference>
<dbReference type="Proteomes" id="UP000188388">
    <property type="component" value="Unassembled WGS sequence"/>
</dbReference>
<dbReference type="HAMAP" id="MF_01077">
    <property type="entry name" value="RimP"/>
    <property type="match status" value="1"/>
</dbReference>
<feature type="domain" description="Ribosome maturation factor RimP C-terminal" evidence="6">
    <location>
        <begin position="100"/>
        <end position="170"/>
    </location>
</feature>
<evidence type="ECO:0000256" key="2">
    <source>
        <dbReference type="ARBA" id="ARBA00022517"/>
    </source>
</evidence>
<dbReference type="InterPro" id="IPR035956">
    <property type="entry name" value="RimP_N_sf"/>
</dbReference>
<feature type="domain" description="Ribosome maturation factor RimP N-terminal" evidence="5">
    <location>
        <begin position="25"/>
        <end position="97"/>
    </location>
</feature>
<gene>
    <name evidence="3 7" type="primary">rimP</name>
    <name evidence="7" type="ORF">BQ8794_200220</name>
</gene>
<evidence type="ECO:0000259" key="5">
    <source>
        <dbReference type="Pfam" id="PF02576"/>
    </source>
</evidence>
<name>A0A1R3V8W8_9HYPH</name>
<dbReference type="CDD" id="cd01734">
    <property type="entry name" value="YlxS_C"/>
    <property type="match status" value="1"/>
</dbReference>
<evidence type="ECO:0000256" key="3">
    <source>
        <dbReference type="HAMAP-Rule" id="MF_01077"/>
    </source>
</evidence>
<dbReference type="GO" id="GO:0006412">
    <property type="term" value="P:translation"/>
    <property type="evidence" value="ECO:0007669"/>
    <property type="project" value="TreeGrafter"/>
</dbReference>
<dbReference type="SUPFAM" id="SSF75420">
    <property type="entry name" value="YhbC-like, N-terminal domain"/>
    <property type="match status" value="1"/>
</dbReference>
<dbReference type="GO" id="GO:0005829">
    <property type="term" value="C:cytosol"/>
    <property type="evidence" value="ECO:0007669"/>
    <property type="project" value="TreeGrafter"/>
</dbReference>
<evidence type="ECO:0000259" key="6">
    <source>
        <dbReference type="Pfam" id="PF17384"/>
    </source>
</evidence>
<dbReference type="PANTHER" id="PTHR33867">
    <property type="entry name" value="RIBOSOME MATURATION FACTOR RIMP"/>
    <property type="match status" value="1"/>
</dbReference>
<evidence type="ECO:0000256" key="4">
    <source>
        <dbReference type="SAM" id="MobiDB-lite"/>
    </source>
</evidence>
<proteinExistence type="inferred from homology"/>
<dbReference type="AlphaFoldDB" id="A0A1R3V8W8"/>
<dbReference type="GO" id="GO:0000028">
    <property type="term" value="P:ribosomal small subunit assembly"/>
    <property type="evidence" value="ECO:0007669"/>
    <property type="project" value="TreeGrafter"/>
</dbReference>
<feature type="region of interest" description="Disordered" evidence="4">
    <location>
        <begin position="180"/>
        <end position="218"/>
    </location>
</feature>
<dbReference type="Pfam" id="PF02576">
    <property type="entry name" value="RimP_N"/>
    <property type="match status" value="1"/>
</dbReference>
<sequence>MTATVPDSDDRIIRESGIDARIALIVQPVMRAIGFRLVRVHLTGQNGLTLQIMAEREDGTMTVEDCEEVSRAVSPALDVDDPIEKAYHLEVSSPGIDRPLVRKTDFATWTGHLVKMETSVLVADRKRFKGKIAESDADGVLIERDKAAYGEQPTVRVPYDAIAEARLILTDDLIRDALSKDNRARKEAKKRRGEPEDAPEGVEAGVEAGAEDETEQEM</sequence>
<comment type="similarity">
    <text evidence="3">Belongs to the RimP family.</text>
</comment>
<dbReference type="Gene3D" id="3.30.300.70">
    <property type="entry name" value="RimP-like superfamily, N-terminal"/>
    <property type="match status" value="1"/>
</dbReference>
<comment type="function">
    <text evidence="3">Required for maturation of 30S ribosomal subunits.</text>
</comment>
<dbReference type="InterPro" id="IPR036847">
    <property type="entry name" value="RimP_C_sf"/>
</dbReference>
<dbReference type="EMBL" id="FTPD01000013">
    <property type="protein sequence ID" value="SIT55217.1"/>
    <property type="molecule type" value="Genomic_DNA"/>
</dbReference>
<feature type="compositionally biased region" description="Acidic residues" evidence="4">
    <location>
        <begin position="209"/>
        <end position="218"/>
    </location>
</feature>
<dbReference type="InterPro" id="IPR028989">
    <property type="entry name" value="RimP_N"/>
</dbReference>
<evidence type="ECO:0000313" key="8">
    <source>
        <dbReference type="Proteomes" id="UP000188388"/>
    </source>
</evidence>
<dbReference type="SUPFAM" id="SSF74942">
    <property type="entry name" value="YhbC-like, C-terminal domain"/>
    <property type="match status" value="1"/>
</dbReference>
<evidence type="ECO:0000313" key="7">
    <source>
        <dbReference type="EMBL" id="SIT55217.1"/>
    </source>
</evidence>
<dbReference type="InterPro" id="IPR028998">
    <property type="entry name" value="RimP_C"/>
</dbReference>
<dbReference type="Gene3D" id="2.30.30.180">
    <property type="entry name" value="Ribosome maturation factor RimP, C-terminal domain"/>
    <property type="match status" value="1"/>
</dbReference>
<dbReference type="Pfam" id="PF17384">
    <property type="entry name" value="DUF150_C"/>
    <property type="match status" value="1"/>
</dbReference>
<reference evidence="8" key="1">
    <citation type="submission" date="2017-01" db="EMBL/GenBank/DDBJ databases">
        <authorList>
            <person name="Brunel B."/>
        </authorList>
    </citation>
    <scope>NUCLEOTIDE SEQUENCE [LARGE SCALE GENOMIC DNA]</scope>
</reference>
<dbReference type="NCBIfam" id="NF000932">
    <property type="entry name" value="PRK00092.2-5"/>
    <property type="match status" value="1"/>
</dbReference>
<dbReference type="PANTHER" id="PTHR33867:SF1">
    <property type="entry name" value="RIBOSOME MATURATION FACTOR RIMP"/>
    <property type="match status" value="1"/>
</dbReference>
<evidence type="ECO:0000256" key="1">
    <source>
        <dbReference type="ARBA" id="ARBA00022490"/>
    </source>
</evidence>
<comment type="subcellular location">
    <subcellularLocation>
        <location evidence="3">Cytoplasm</location>
    </subcellularLocation>
</comment>
<protein>
    <recommendedName>
        <fullName evidence="3">Ribosome maturation factor RimP</fullName>
    </recommendedName>
</protein>
<organism evidence="7 8">
    <name type="scientific">Mesorhizobium prunaredense</name>
    <dbReference type="NCBI Taxonomy" id="1631249"/>
    <lineage>
        <taxon>Bacteria</taxon>
        <taxon>Pseudomonadati</taxon>
        <taxon>Pseudomonadota</taxon>
        <taxon>Alphaproteobacteria</taxon>
        <taxon>Hyphomicrobiales</taxon>
        <taxon>Phyllobacteriaceae</taxon>
        <taxon>Mesorhizobium</taxon>
    </lineage>
</organism>
<dbReference type="STRING" id="1631249.BQ8794_200220"/>
<dbReference type="FunFam" id="3.30.300.70:FF:000001">
    <property type="entry name" value="Ribosome maturation factor RimP"/>
    <property type="match status" value="1"/>
</dbReference>
<keyword evidence="1 3" id="KW-0963">Cytoplasm</keyword>
<keyword evidence="2 3" id="KW-0690">Ribosome biogenesis</keyword>
<accession>A0A1R3V8W8</accession>
<dbReference type="RefSeq" id="WP_077377237.1">
    <property type="nucleotide sequence ID" value="NZ_FTPD01000013.1"/>
</dbReference>